<sequence length="50" mass="5679">MNEAERTIGDLLNEHNKLTLDVIRGNHTPIAKMLLAENEKLRARLAKLRG</sequence>
<reference evidence="1 2" key="1">
    <citation type="journal article" date="2013" name="PLoS ONE">
        <title>Lactobacillus paracasei comparative genomics: towards species pan-genome definition and exploitation of diversity.</title>
        <authorList>
            <person name="Smokvina T."/>
            <person name="Wels M."/>
            <person name="Polka J."/>
            <person name="Chervaux C."/>
            <person name="Brisse S."/>
            <person name="Boekhorst J."/>
            <person name="van Hylckama Vlieg J.E."/>
            <person name="Siezen R.J."/>
        </authorList>
    </citation>
    <scope>NUCLEOTIDE SEQUENCE [LARGE SCALE GENOMIC DNA]</scope>
    <source>
        <strain evidence="1 2">Lpp14</strain>
    </source>
</reference>
<evidence type="ECO:0000313" key="2">
    <source>
        <dbReference type="Proteomes" id="UP000014264"/>
    </source>
</evidence>
<dbReference type="Proteomes" id="UP000014264">
    <property type="component" value="Unassembled WGS sequence"/>
</dbReference>
<dbReference type="EMBL" id="ANJZ01000167">
    <property type="protein sequence ID" value="EPC62738.1"/>
    <property type="molecule type" value="Genomic_DNA"/>
</dbReference>
<organism evidence="1 2">
    <name type="scientific">Lacticaseibacillus paracasei subsp. paracasei Lpp14</name>
    <dbReference type="NCBI Taxonomy" id="1256204"/>
    <lineage>
        <taxon>Bacteria</taxon>
        <taxon>Bacillati</taxon>
        <taxon>Bacillota</taxon>
        <taxon>Bacilli</taxon>
        <taxon>Lactobacillales</taxon>
        <taxon>Lactobacillaceae</taxon>
        <taxon>Lacticaseibacillus</taxon>
    </lineage>
</organism>
<evidence type="ECO:0000313" key="1">
    <source>
        <dbReference type="EMBL" id="EPC62738.1"/>
    </source>
</evidence>
<proteinExistence type="predicted"/>
<comment type="caution">
    <text evidence="1">The sequence shown here is derived from an EMBL/GenBank/DDBJ whole genome shotgun (WGS) entry which is preliminary data.</text>
</comment>
<protein>
    <submittedName>
        <fullName evidence="1">Uncharacterized protein</fullName>
    </submittedName>
</protein>
<name>A0A829GRW5_LACPA</name>
<accession>A0A829GRW5</accession>
<dbReference type="AlphaFoldDB" id="A0A829GRW5"/>
<gene>
    <name evidence="1" type="ORF">Lpp14_06830</name>
</gene>